<comment type="caution">
    <text evidence="4">The sequence shown here is derived from an EMBL/GenBank/DDBJ whole genome shotgun (WGS) entry which is preliminary data.</text>
</comment>
<dbReference type="AlphaFoldDB" id="A0A9X1VVF4"/>
<reference evidence="4" key="1">
    <citation type="submission" date="2022-03" db="EMBL/GenBank/DDBJ databases">
        <authorList>
            <person name="Woo C.Y."/>
        </authorList>
    </citation>
    <scope>NUCLEOTIDE SEQUENCE</scope>
    <source>
        <strain evidence="4">CYS-02</strain>
    </source>
</reference>
<feature type="domain" description="DUF4124" evidence="3">
    <location>
        <begin position="7"/>
        <end position="64"/>
    </location>
</feature>
<dbReference type="EMBL" id="JALGBI010000001">
    <property type="protein sequence ID" value="MCJ0762602.1"/>
    <property type="molecule type" value="Genomic_DNA"/>
</dbReference>
<feature type="coiled-coil region" evidence="1">
    <location>
        <begin position="68"/>
        <end position="95"/>
    </location>
</feature>
<evidence type="ECO:0000313" key="4">
    <source>
        <dbReference type="EMBL" id="MCJ0762602.1"/>
    </source>
</evidence>
<dbReference type="Proteomes" id="UP001139447">
    <property type="component" value="Unassembled WGS sequence"/>
</dbReference>
<dbReference type="InterPro" id="IPR025392">
    <property type="entry name" value="DUF4124"/>
</dbReference>
<organism evidence="4 5">
    <name type="scientific">Variovorax terrae</name>
    <dbReference type="NCBI Taxonomy" id="2923278"/>
    <lineage>
        <taxon>Bacteria</taxon>
        <taxon>Pseudomonadati</taxon>
        <taxon>Pseudomonadota</taxon>
        <taxon>Betaproteobacteria</taxon>
        <taxon>Burkholderiales</taxon>
        <taxon>Comamonadaceae</taxon>
        <taxon>Variovorax</taxon>
    </lineage>
</organism>
<protein>
    <submittedName>
        <fullName evidence="4">DUF4124 domain-containing protein</fullName>
    </submittedName>
</protein>
<evidence type="ECO:0000256" key="1">
    <source>
        <dbReference type="SAM" id="Coils"/>
    </source>
</evidence>
<dbReference type="Pfam" id="PF13511">
    <property type="entry name" value="DUF4124"/>
    <property type="match status" value="1"/>
</dbReference>
<accession>A0A9X1VVF4</accession>
<proteinExistence type="predicted"/>
<dbReference type="RefSeq" id="WP_243305007.1">
    <property type="nucleotide sequence ID" value="NZ_JALGBI010000001.1"/>
</dbReference>
<keyword evidence="5" id="KW-1185">Reference proteome</keyword>
<gene>
    <name evidence="4" type="ORF">MMF98_05190</name>
</gene>
<keyword evidence="2" id="KW-0732">Signal</keyword>
<sequence>MKALAVCLLTLACAAAQAQVYRCVEAGTGRISYTDEHCPVGSANGSRLIEARKSPEAIEQERQRAREAQQQQYLRQEHEARMQSLDAERQRQDAATAAAAAWAGGAGCAEARREAEAIAGRAVGLTLDNPELAQAQYQADLACLGPEQAALNAQAFGGGYYGTSPLIAGGWFYRPHRVRSFRFHSVMPLPPQRWRGVTRMSSGRLR</sequence>
<feature type="chain" id="PRO_5040734473" evidence="2">
    <location>
        <begin position="19"/>
        <end position="206"/>
    </location>
</feature>
<evidence type="ECO:0000256" key="2">
    <source>
        <dbReference type="SAM" id="SignalP"/>
    </source>
</evidence>
<name>A0A9X1VVF4_9BURK</name>
<evidence type="ECO:0000313" key="5">
    <source>
        <dbReference type="Proteomes" id="UP001139447"/>
    </source>
</evidence>
<evidence type="ECO:0000259" key="3">
    <source>
        <dbReference type="Pfam" id="PF13511"/>
    </source>
</evidence>
<feature type="signal peptide" evidence="2">
    <location>
        <begin position="1"/>
        <end position="18"/>
    </location>
</feature>
<keyword evidence="1" id="KW-0175">Coiled coil</keyword>